<dbReference type="AlphaFoldDB" id="A0A183FFL0"/>
<keyword evidence="3" id="KW-1185">Reference proteome</keyword>
<evidence type="ECO:0000256" key="1">
    <source>
        <dbReference type="SAM" id="Phobius"/>
    </source>
</evidence>
<keyword evidence="1" id="KW-1133">Transmembrane helix</keyword>
<dbReference type="EMBL" id="UZAH01025451">
    <property type="protein sequence ID" value="VDO64152.1"/>
    <property type="molecule type" value="Genomic_DNA"/>
</dbReference>
<protein>
    <submittedName>
        <fullName evidence="4">1-acyl-sn-glycerol-3-phosphate acyltransferase delta</fullName>
    </submittedName>
</protein>
<evidence type="ECO:0000313" key="3">
    <source>
        <dbReference type="Proteomes" id="UP000050761"/>
    </source>
</evidence>
<feature type="transmembrane region" description="Helical" evidence="1">
    <location>
        <begin position="52"/>
        <end position="70"/>
    </location>
</feature>
<accession>A0A3P8AWT6</accession>
<keyword evidence="1" id="KW-0472">Membrane</keyword>
<reference evidence="2 3" key="1">
    <citation type="submission" date="2018-11" db="EMBL/GenBank/DDBJ databases">
        <authorList>
            <consortium name="Pathogen Informatics"/>
        </authorList>
    </citation>
    <scope>NUCLEOTIDE SEQUENCE [LARGE SCALE GENOMIC DNA]</scope>
</reference>
<sequence>MDAEAWSKYKRSQNQFGVQEPRSVPNYEVHLSFSARYYETGEFQPGVRGKRVVFSWAKIIGLYVFWFASFYAQYQIYSWICMKMFVILTAPFM</sequence>
<dbReference type="WBParaSite" id="HPBE_0000532301-mRNA-1">
    <property type="protein sequence ID" value="HPBE_0000532301-mRNA-1"/>
    <property type="gene ID" value="HPBE_0000532301"/>
</dbReference>
<organism evidence="3 4">
    <name type="scientific">Heligmosomoides polygyrus</name>
    <name type="common">Parasitic roundworm</name>
    <dbReference type="NCBI Taxonomy" id="6339"/>
    <lineage>
        <taxon>Eukaryota</taxon>
        <taxon>Metazoa</taxon>
        <taxon>Ecdysozoa</taxon>
        <taxon>Nematoda</taxon>
        <taxon>Chromadorea</taxon>
        <taxon>Rhabditida</taxon>
        <taxon>Rhabditina</taxon>
        <taxon>Rhabditomorpha</taxon>
        <taxon>Strongyloidea</taxon>
        <taxon>Heligmosomidae</taxon>
        <taxon>Heligmosomoides</taxon>
    </lineage>
</organism>
<dbReference type="Proteomes" id="UP000050761">
    <property type="component" value="Unassembled WGS sequence"/>
</dbReference>
<dbReference type="OrthoDB" id="5920068at2759"/>
<name>A0A183FFL0_HELPZ</name>
<evidence type="ECO:0000313" key="4">
    <source>
        <dbReference type="WBParaSite" id="HPBE_0000532301-mRNA-1"/>
    </source>
</evidence>
<gene>
    <name evidence="2" type="ORF">HPBE_LOCUS5324</name>
</gene>
<keyword evidence="1" id="KW-0812">Transmembrane</keyword>
<accession>A0A183FFL0</accession>
<evidence type="ECO:0000313" key="2">
    <source>
        <dbReference type="EMBL" id="VDO64152.1"/>
    </source>
</evidence>
<reference evidence="4" key="2">
    <citation type="submission" date="2019-09" db="UniProtKB">
        <authorList>
            <consortium name="WormBaseParasite"/>
        </authorList>
    </citation>
    <scope>IDENTIFICATION</scope>
</reference>
<proteinExistence type="predicted"/>